<evidence type="ECO:0000259" key="7">
    <source>
        <dbReference type="Pfam" id="PF00347"/>
    </source>
</evidence>
<organism evidence="8 9">
    <name type="scientific">Candidatus Portnoybacteria bacterium RBG_19FT_COMBO_36_7</name>
    <dbReference type="NCBI Taxonomy" id="1801992"/>
    <lineage>
        <taxon>Bacteria</taxon>
        <taxon>Candidatus Portnoyibacteriota</taxon>
    </lineage>
</organism>
<dbReference type="GO" id="GO:0002181">
    <property type="term" value="P:cytoplasmic translation"/>
    <property type="evidence" value="ECO:0007669"/>
    <property type="project" value="TreeGrafter"/>
</dbReference>
<reference evidence="8 9" key="1">
    <citation type="journal article" date="2016" name="Nat. Commun.">
        <title>Thousands of microbial genomes shed light on interconnected biogeochemical processes in an aquifer system.</title>
        <authorList>
            <person name="Anantharaman K."/>
            <person name="Brown C.T."/>
            <person name="Hug L.A."/>
            <person name="Sharon I."/>
            <person name="Castelle C.J."/>
            <person name="Probst A.J."/>
            <person name="Thomas B.C."/>
            <person name="Singh A."/>
            <person name="Wilkins M.J."/>
            <person name="Karaoz U."/>
            <person name="Brodie E.L."/>
            <person name="Williams K.H."/>
            <person name="Hubbard S.S."/>
            <person name="Banfield J.F."/>
        </authorList>
    </citation>
    <scope>NUCLEOTIDE SEQUENCE [LARGE SCALE GENOMIC DNA]</scope>
</reference>
<dbReference type="InterPro" id="IPR000702">
    <property type="entry name" value="Ribosomal_uL6-like"/>
</dbReference>
<comment type="function">
    <text evidence="4 6">This protein binds to the 23S rRNA, and is important in its secondary structure. It is located near the subunit interface in the base of the L7/L12 stalk, and near the tRNA binding site of the peptidyltransferase center.</text>
</comment>
<dbReference type="PANTHER" id="PTHR11655:SF14">
    <property type="entry name" value="LARGE RIBOSOMAL SUBUNIT PROTEIN UL6M"/>
    <property type="match status" value="1"/>
</dbReference>
<evidence type="ECO:0000256" key="2">
    <source>
        <dbReference type="ARBA" id="ARBA00022980"/>
    </source>
</evidence>
<evidence type="ECO:0000256" key="6">
    <source>
        <dbReference type="RuleBase" id="RU003870"/>
    </source>
</evidence>
<evidence type="ECO:0000313" key="9">
    <source>
        <dbReference type="Proteomes" id="UP000179099"/>
    </source>
</evidence>
<evidence type="ECO:0000256" key="5">
    <source>
        <dbReference type="RuleBase" id="RU003869"/>
    </source>
</evidence>
<dbReference type="PIRSF" id="PIRSF002162">
    <property type="entry name" value="Ribosomal_L6"/>
    <property type="match status" value="1"/>
</dbReference>
<keyword evidence="4 6" id="KW-0694">RNA-binding</keyword>
<sequence>MSRIGKQPIPIPEKVEVKIESNFVIAKGPKGELRRQLPDGISAKIEDNNIVVFPILENTADKKIMALWGLSRALLANLVKGAKDGYEKRLEVEGVGYRFIVQGNKLVLNIGFSHPVEIEAPPGIEFKVEKNVIIVSGADKEMVGQTAANIRARKKPEPYKGKGIRYQGETIKIKAGKKAVSAEL</sequence>
<evidence type="ECO:0000256" key="3">
    <source>
        <dbReference type="ARBA" id="ARBA00023274"/>
    </source>
</evidence>
<comment type="similarity">
    <text evidence="1 4 5">Belongs to the universal ribosomal protein uL6 family.</text>
</comment>
<dbReference type="Gene3D" id="3.90.930.12">
    <property type="entry name" value="Ribosomal protein L6, alpha-beta domain"/>
    <property type="match status" value="2"/>
</dbReference>
<protein>
    <recommendedName>
        <fullName evidence="4">Large ribosomal subunit protein uL6</fullName>
    </recommendedName>
</protein>
<dbReference type="InterPro" id="IPR019906">
    <property type="entry name" value="Ribosomal_uL6_bac-type"/>
</dbReference>
<feature type="domain" description="Large ribosomal subunit protein uL6 alpha-beta" evidence="7">
    <location>
        <begin position="94"/>
        <end position="166"/>
    </location>
</feature>
<dbReference type="GO" id="GO:0019843">
    <property type="term" value="F:rRNA binding"/>
    <property type="evidence" value="ECO:0007669"/>
    <property type="project" value="UniProtKB-UniRule"/>
</dbReference>
<dbReference type="PROSITE" id="PS00525">
    <property type="entry name" value="RIBOSOMAL_L6_1"/>
    <property type="match status" value="1"/>
</dbReference>
<dbReference type="FunFam" id="3.90.930.12:FF:000001">
    <property type="entry name" value="50S ribosomal protein L6"/>
    <property type="match status" value="1"/>
</dbReference>
<accession>A0A1G2F7X6</accession>
<dbReference type="Pfam" id="PF00347">
    <property type="entry name" value="Ribosomal_L6"/>
    <property type="match status" value="2"/>
</dbReference>
<gene>
    <name evidence="4" type="primary">rplF</name>
    <name evidence="8" type="ORF">A2Y98_02475</name>
</gene>
<name>A0A1G2F7X6_9BACT</name>
<dbReference type="EMBL" id="MHMW01000018">
    <property type="protein sequence ID" value="OGZ34175.1"/>
    <property type="molecule type" value="Genomic_DNA"/>
</dbReference>
<keyword evidence="2 4" id="KW-0689">Ribosomal protein</keyword>
<comment type="caution">
    <text evidence="8">The sequence shown here is derived from an EMBL/GenBank/DDBJ whole genome shotgun (WGS) entry which is preliminary data.</text>
</comment>
<dbReference type="InterPro" id="IPR036789">
    <property type="entry name" value="Ribosomal_uL6-like_a/b-dom_sf"/>
</dbReference>
<evidence type="ECO:0000256" key="1">
    <source>
        <dbReference type="ARBA" id="ARBA00009356"/>
    </source>
</evidence>
<feature type="domain" description="Large ribosomal subunit protein uL6 alpha-beta" evidence="7">
    <location>
        <begin position="11"/>
        <end position="85"/>
    </location>
</feature>
<dbReference type="InterPro" id="IPR002358">
    <property type="entry name" value="Ribosomal_uL6_CS"/>
</dbReference>
<dbReference type="Proteomes" id="UP000179099">
    <property type="component" value="Unassembled WGS sequence"/>
</dbReference>
<dbReference type="PRINTS" id="PR00059">
    <property type="entry name" value="RIBOSOMALL6"/>
</dbReference>
<dbReference type="STRING" id="1801992.A2Y98_02475"/>
<keyword evidence="3 4" id="KW-0687">Ribonucleoprotein</keyword>
<dbReference type="HAMAP" id="MF_01365_B">
    <property type="entry name" value="Ribosomal_uL6_B"/>
    <property type="match status" value="1"/>
</dbReference>
<comment type="subunit">
    <text evidence="4">Part of the 50S ribosomal subunit.</text>
</comment>
<dbReference type="GO" id="GO:0003735">
    <property type="term" value="F:structural constituent of ribosome"/>
    <property type="evidence" value="ECO:0007669"/>
    <property type="project" value="UniProtKB-UniRule"/>
</dbReference>
<proteinExistence type="inferred from homology"/>
<dbReference type="GO" id="GO:0022625">
    <property type="term" value="C:cytosolic large ribosomal subunit"/>
    <property type="evidence" value="ECO:0007669"/>
    <property type="project" value="UniProtKB-UniRule"/>
</dbReference>
<evidence type="ECO:0000313" key="8">
    <source>
        <dbReference type="EMBL" id="OGZ34175.1"/>
    </source>
</evidence>
<evidence type="ECO:0000256" key="4">
    <source>
        <dbReference type="HAMAP-Rule" id="MF_01365"/>
    </source>
</evidence>
<dbReference type="SUPFAM" id="SSF56053">
    <property type="entry name" value="Ribosomal protein L6"/>
    <property type="match status" value="2"/>
</dbReference>
<dbReference type="AlphaFoldDB" id="A0A1G2F7X6"/>
<dbReference type="InterPro" id="IPR020040">
    <property type="entry name" value="Ribosomal_uL6_a/b-dom"/>
</dbReference>
<keyword evidence="4 6" id="KW-0699">rRNA-binding</keyword>
<dbReference type="PANTHER" id="PTHR11655">
    <property type="entry name" value="60S/50S RIBOSOMAL PROTEIN L6/L9"/>
    <property type="match status" value="1"/>
</dbReference>
<dbReference type="NCBIfam" id="TIGR03654">
    <property type="entry name" value="L6_bact"/>
    <property type="match status" value="1"/>
</dbReference>